<protein>
    <submittedName>
        <fullName evidence="2 3">Uncharacterized protein</fullName>
    </submittedName>
</protein>
<feature type="region of interest" description="Disordered" evidence="1">
    <location>
        <begin position="92"/>
        <end position="213"/>
    </location>
</feature>
<dbReference type="Gramene" id="Zm00001eb414860_T001">
    <property type="protein sequence ID" value="Zm00001eb414860_P001"/>
    <property type="gene ID" value="Zm00001eb414860"/>
</dbReference>
<gene>
    <name evidence="2" type="ORF">ZEAMMB73_Zm00001d024442</name>
</gene>
<reference evidence="3" key="4">
    <citation type="submission" date="2021-05" db="UniProtKB">
        <authorList>
            <consortium name="EnsemblPlants"/>
        </authorList>
    </citation>
    <scope>IDENTIFICATION</scope>
    <source>
        <strain evidence="3">cv. B73</strain>
    </source>
</reference>
<sequence>MTASARILLLLPRQLTTPLRLAHALAPQSRAAVRGYFSPVVLQQATHRCWSTSSSSCEQYPQAPITAAAPGAPCPRDGKGEGYGEAATATACGGEKAVSGAHQDGSDGAGAPAPPAHPQDKEAAVPLRAAPAGRKGRSGVQTPRQRGRPAKPQGNKNKKPARPGAPKQGRGGGGGIIHVVAPRRSSSSSPAASSTPPSTTRLRAATKKRESED</sequence>
<name>K7UF09_MAIZE</name>
<dbReference type="Proteomes" id="UP000007305">
    <property type="component" value="Chromosome 10"/>
</dbReference>
<dbReference type="HOGENOM" id="CLU_1296031_0_0_1"/>
<reference evidence="4" key="1">
    <citation type="journal article" date="2009" name="Science">
        <title>The B73 maize genome: complexity, diversity, and dynamics.</title>
        <authorList>
            <person name="Schnable P.S."/>
            <person name="Ware D."/>
            <person name="Fulton R.S."/>
            <person name="Stein J.C."/>
            <person name="Wei F."/>
            <person name="Pasternak S."/>
            <person name="Liang C."/>
            <person name="Zhang J."/>
            <person name="Fulton L."/>
            <person name="Graves T.A."/>
            <person name="Minx P."/>
            <person name="Reily A.D."/>
            <person name="Courtney L."/>
            <person name="Kruchowski S.S."/>
            <person name="Tomlinson C."/>
            <person name="Strong C."/>
            <person name="Delehaunty K."/>
            <person name="Fronick C."/>
            <person name="Courtney B."/>
            <person name="Rock S.M."/>
            <person name="Belter E."/>
            <person name="Du F."/>
            <person name="Kim K."/>
            <person name="Abbott R.M."/>
            <person name="Cotton M."/>
            <person name="Levy A."/>
            <person name="Marchetto P."/>
            <person name="Ochoa K."/>
            <person name="Jackson S.M."/>
            <person name="Gillam B."/>
            <person name="Chen W."/>
            <person name="Yan L."/>
            <person name="Higginbotham J."/>
            <person name="Cardenas M."/>
            <person name="Waligorski J."/>
            <person name="Applebaum E."/>
            <person name="Phelps L."/>
            <person name="Falcone J."/>
            <person name="Kanchi K."/>
            <person name="Thane T."/>
            <person name="Scimone A."/>
            <person name="Thane N."/>
            <person name="Henke J."/>
            <person name="Wang T."/>
            <person name="Ruppert J."/>
            <person name="Shah N."/>
            <person name="Rotter K."/>
            <person name="Hodges J."/>
            <person name="Ingenthron E."/>
            <person name="Cordes M."/>
            <person name="Kohlberg S."/>
            <person name="Sgro J."/>
            <person name="Delgado B."/>
            <person name="Mead K."/>
            <person name="Chinwalla A."/>
            <person name="Leonard S."/>
            <person name="Crouse K."/>
            <person name="Collura K."/>
            <person name="Kudrna D."/>
            <person name="Currie J."/>
            <person name="He R."/>
            <person name="Angelova A."/>
            <person name="Rajasekar S."/>
            <person name="Mueller T."/>
            <person name="Lomeli R."/>
            <person name="Scara G."/>
            <person name="Ko A."/>
            <person name="Delaney K."/>
            <person name="Wissotski M."/>
            <person name="Lopez G."/>
            <person name="Campos D."/>
            <person name="Braidotti M."/>
            <person name="Ashley E."/>
            <person name="Golser W."/>
            <person name="Kim H."/>
            <person name="Lee S."/>
            <person name="Lin J."/>
            <person name="Dujmic Z."/>
            <person name="Kim W."/>
            <person name="Talag J."/>
            <person name="Zuccolo A."/>
            <person name="Fan C."/>
            <person name="Sebastian A."/>
            <person name="Kramer M."/>
            <person name="Spiegel L."/>
            <person name="Nascimento L."/>
            <person name="Zutavern T."/>
            <person name="Miller B."/>
            <person name="Ambroise C."/>
            <person name="Muller S."/>
            <person name="Spooner W."/>
            <person name="Narechania A."/>
            <person name="Ren L."/>
            <person name="Wei S."/>
            <person name="Kumari S."/>
            <person name="Faga B."/>
            <person name="Levy M.J."/>
            <person name="McMahan L."/>
            <person name="Van Buren P."/>
            <person name="Vaughn M.W."/>
            <person name="Ying K."/>
            <person name="Yeh C.-T."/>
            <person name="Emrich S.J."/>
            <person name="Jia Y."/>
            <person name="Kalyanaraman A."/>
            <person name="Hsia A.-P."/>
            <person name="Barbazuk W.B."/>
            <person name="Baucom R.S."/>
            <person name="Brutnell T.P."/>
            <person name="Carpita N.C."/>
            <person name="Chaparro C."/>
            <person name="Chia J.-M."/>
            <person name="Deragon J.-M."/>
            <person name="Estill J.C."/>
            <person name="Fu Y."/>
            <person name="Jeddeloh J.A."/>
            <person name="Han Y."/>
            <person name="Lee H."/>
            <person name="Li P."/>
            <person name="Lisch D.R."/>
            <person name="Liu S."/>
            <person name="Liu Z."/>
            <person name="Nagel D.H."/>
            <person name="McCann M.C."/>
            <person name="SanMiguel P."/>
            <person name="Myers A.M."/>
            <person name="Nettleton D."/>
            <person name="Nguyen J."/>
            <person name="Penning B.W."/>
            <person name="Ponnala L."/>
            <person name="Schneider K.L."/>
            <person name="Schwartz D.C."/>
            <person name="Sharma A."/>
            <person name="Soderlund C."/>
            <person name="Springer N.M."/>
            <person name="Sun Q."/>
            <person name="Wang H."/>
            <person name="Waterman M."/>
            <person name="Westerman R."/>
            <person name="Wolfgruber T.K."/>
            <person name="Yang L."/>
            <person name="Yu Y."/>
            <person name="Zhang L."/>
            <person name="Zhou S."/>
            <person name="Zhu Q."/>
            <person name="Bennetzen J.L."/>
            <person name="Dawe R.K."/>
            <person name="Jiang J."/>
            <person name="Jiang N."/>
            <person name="Presting G.G."/>
            <person name="Wessler S.R."/>
            <person name="Aluru S."/>
            <person name="Martienssen R.A."/>
            <person name="Clifton S.W."/>
            <person name="McCombie W.R."/>
            <person name="Wing R.A."/>
            <person name="Wilson R.K."/>
        </authorList>
    </citation>
    <scope>NUCLEOTIDE SEQUENCE [LARGE SCALE GENOMIC DNA]</scope>
    <source>
        <strain evidence="4">cv. B73</strain>
    </source>
</reference>
<proteinExistence type="evidence at protein level"/>
<reference evidence="3" key="3">
    <citation type="submission" date="2019-07" db="EMBL/GenBank/DDBJ databases">
        <authorList>
            <person name="Seetharam A."/>
            <person name="Woodhouse M."/>
            <person name="Cannon E."/>
        </authorList>
    </citation>
    <scope>NUCLEOTIDE SEQUENCE [LARGE SCALE GENOMIC DNA]</scope>
    <source>
        <strain evidence="3">cv. B73</strain>
    </source>
</reference>
<organism evidence="2">
    <name type="scientific">Zea mays</name>
    <name type="common">Maize</name>
    <dbReference type="NCBI Taxonomy" id="4577"/>
    <lineage>
        <taxon>Eukaryota</taxon>
        <taxon>Viridiplantae</taxon>
        <taxon>Streptophyta</taxon>
        <taxon>Embryophyta</taxon>
        <taxon>Tracheophyta</taxon>
        <taxon>Spermatophyta</taxon>
        <taxon>Magnoliopsida</taxon>
        <taxon>Liliopsida</taxon>
        <taxon>Poales</taxon>
        <taxon>Poaceae</taxon>
        <taxon>PACMAD clade</taxon>
        <taxon>Panicoideae</taxon>
        <taxon>Andropogonodae</taxon>
        <taxon>Andropogoneae</taxon>
        <taxon>Tripsacinae</taxon>
        <taxon>Zea</taxon>
    </lineage>
</organism>
<feature type="compositionally biased region" description="Low complexity" evidence="1">
    <location>
        <begin position="182"/>
        <end position="201"/>
    </location>
</feature>
<reference evidence="2" key="2">
    <citation type="submission" date="2015-12" db="EMBL/GenBank/DDBJ databases">
        <title>Update maize B73 reference genome by single molecule sequencing technologies.</title>
        <authorList>
            <consortium name="Maize Genome Sequencing Project"/>
            <person name="Ware D."/>
        </authorList>
    </citation>
    <scope>NUCLEOTIDE SEQUENCE</scope>
    <source>
        <tissue evidence="2">Seedling</tissue>
    </source>
</reference>
<accession>K7UF09</accession>
<evidence type="ECO:0000313" key="3">
    <source>
        <dbReference type="EnsemblPlants" id="Zm00001eb414860_P001"/>
    </source>
</evidence>
<evidence type="ECO:0000313" key="4">
    <source>
        <dbReference type="Proteomes" id="UP000007305"/>
    </source>
</evidence>
<keyword evidence="4" id="KW-1185">Reference proteome</keyword>
<evidence type="ECO:0000313" key="2">
    <source>
        <dbReference type="EMBL" id="AQK41213.1"/>
    </source>
</evidence>
<dbReference type="PaxDb" id="4577-AC196202.3_FGP007"/>
<dbReference type="AlphaFoldDB" id="K7UF09"/>
<dbReference type="OMA" id="CEQYPQA"/>
<keyword evidence="5" id="KW-1267">Proteomics identification</keyword>
<dbReference type="EnsemblPlants" id="Zm00001eb414860_T001">
    <property type="protein sequence ID" value="Zm00001eb414860_P001"/>
    <property type="gene ID" value="Zm00001eb414860"/>
</dbReference>
<evidence type="ECO:0000256" key="1">
    <source>
        <dbReference type="SAM" id="MobiDB-lite"/>
    </source>
</evidence>
<dbReference type="EMBL" id="CM000786">
    <property type="protein sequence ID" value="AQK41213.1"/>
    <property type="molecule type" value="Genomic_DNA"/>
</dbReference>
<evidence type="ECO:0007829" key="5">
    <source>
        <dbReference type="PeptideAtlas" id="K7UF09"/>
    </source>
</evidence>